<dbReference type="RefSeq" id="WP_236890921.1">
    <property type="nucleotide sequence ID" value="NZ_AP024488.1"/>
</dbReference>
<gene>
    <name evidence="1" type="ORF">DSLASN_02470</name>
</gene>
<organism evidence="1 2">
    <name type="scientific">Desulfoluna limicola</name>
    <dbReference type="NCBI Taxonomy" id="2810562"/>
    <lineage>
        <taxon>Bacteria</taxon>
        <taxon>Pseudomonadati</taxon>
        <taxon>Thermodesulfobacteriota</taxon>
        <taxon>Desulfobacteria</taxon>
        <taxon>Desulfobacterales</taxon>
        <taxon>Desulfolunaceae</taxon>
        <taxon>Desulfoluna</taxon>
    </lineage>
</organism>
<keyword evidence="2" id="KW-1185">Reference proteome</keyword>
<evidence type="ECO:0000313" key="2">
    <source>
        <dbReference type="Proteomes" id="UP001320148"/>
    </source>
</evidence>
<dbReference type="Proteomes" id="UP001320148">
    <property type="component" value="Chromosome"/>
</dbReference>
<reference evidence="1 2" key="1">
    <citation type="submission" date="2021-02" db="EMBL/GenBank/DDBJ databases">
        <title>Complete genome of Desulfoluna sp. strain ASN36.</title>
        <authorList>
            <person name="Takahashi A."/>
            <person name="Kojima H."/>
            <person name="Fukui M."/>
        </authorList>
    </citation>
    <scope>NUCLEOTIDE SEQUENCE [LARGE SCALE GENOMIC DNA]</scope>
    <source>
        <strain evidence="1 2">ASN36</strain>
    </source>
</reference>
<accession>A0ABN6EZE6</accession>
<protein>
    <submittedName>
        <fullName evidence="1">Uncharacterized protein</fullName>
    </submittedName>
</protein>
<proteinExistence type="predicted"/>
<name>A0ABN6EZE6_9BACT</name>
<sequence>MAMTAQGMAQKIRTRQAALTPVQTTDPVAAKAFAEKSLEAMCQGIIDEITANAVVTTTSGAPDSEHTGEIE</sequence>
<dbReference type="EMBL" id="AP024488">
    <property type="protein sequence ID" value="BCS94615.1"/>
    <property type="molecule type" value="Genomic_DNA"/>
</dbReference>
<evidence type="ECO:0000313" key="1">
    <source>
        <dbReference type="EMBL" id="BCS94615.1"/>
    </source>
</evidence>